<dbReference type="GO" id="GO:0009432">
    <property type="term" value="P:SOS response"/>
    <property type="evidence" value="ECO:0007669"/>
    <property type="project" value="UniProtKB-KW"/>
</dbReference>
<dbReference type="GO" id="GO:0005829">
    <property type="term" value="C:cytosol"/>
    <property type="evidence" value="ECO:0007669"/>
    <property type="project" value="TreeGrafter"/>
</dbReference>
<dbReference type="GO" id="GO:0003684">
    <property type="term" value="F:damaged DNA binding"/>
    <property type="evidence" value="ECO:0007669"/>
    <property type="project" value="InterPro"/>
</dbReference>
<dbReference type="Gene3D" id="3.30.70.270">
    <property type="match status" value="1"/>
</dbReference>
<evidence type="ECO:0000256" key="6">
    <source>
        <dbReference type="ARBA" id="ARBA00025589"/>
    </source>
</evidence>
<dbReference type="PANTHER" id="PTHR11076">
    <property type="entry name" value="DNA REPAIR POLYMERASE UMUC / TRANSFERASE FAMILY MEMBER"/>
    <property type="match status" value="1"/>
</dbReference>
<gene>
    <name evidence="8" type="ORF">IDM48_01895</name>
</gene>
<dbReference type="SUPFAM" id="SSF56672">
    <property type="entry name" value="DNA/RNA polymerases"/>
    <property type="match status" value="1"/>
</dbReference>
<evidence type="ECO:0000313" key="8">
    <source>
        <dbReference type="EMBL" id="QNV40218.1"/>
    </source>
</evidence>
<dbReference type="Proteomes" id="UP000516421">
    <property type="component" value="Chromosome"/>
</dbReference>
<dbReference type="CDD" id="cd01700">
    <property type="entry name" value="PolY_Pol_V_umuC"/>
    <property type="match status" value="1"/>
</dbReference>
<dbReference type="AlphaFoldDB" id="A0A7H2BKM2"/>
<sequence length="468" mass="51966">MWAKALSAKDFQNHPPPAILHAQNQSSISCQPSSPPPLVLPEHKPQLLYFHVDINSCYASCERILDPSLNGKPVVVLSNNDGCMVALSAEAKAMGYRLGEPWFKVKEGAEARGVIARSSNYELYGDISNRVMEVLREYAQGFEQYSIDEAFLTVRLSTRQAAHIARCIKDDIARRIGVPVCVGVAATKTLAKLSNKTAKNVPHLGGVCVWNLLPSGRRAHLFHHLPVDQLWGVASRTRKKLASMGIISIGDLATADLSTIRKRFSIVLMRTVLELRGTSCIPLEPVRKFKDQLIYSRSFSYPITDREDMAQVMSVYAQRASKRLVRDGQQAKLLTAFCATSFYGENMVFPTSAVRLQARTADPAVLTKAALTLLDRADFDGPRYARAGIMLTDLAPGDSSIAFEMFQYSHERRNVASLISQVEEKCGEGSLGLGRAGFTRKPVWEMKRELLSRRGTTHWDELVRASVR</sequence>
<keyword evidence="4" id="KW-0234">DNA repair</keyword>
<dbReference type="RefSeq" id="WP_190617817.1">
    <property type="nucleotide sequence ID" value="NZ_CP061538.1"/>
</dbReference>
<keyword evidence="3" id="KW-0741">SOS mutagenesis</keyword>
<evidence type="ECO:0000256" key="5">
    <source>
        <dbReference type="ARBA" id="ARBA00023236"/>
    </source>
</evidence>
<dbReference type="Pfam" id="PF11799">
    <property type="entry name" value="IMS_C"/>
    <property type="match status" value="1"/>
</dbReference>
<keyword evidence="9" id="KW-1185">Reference proteome</keyword>
<evidence type="ECO:0000256" key="1">
    <source>
        <dbReference type="ARBA" id="ARBA00010945"/>
    </source>
</evidence>
<evidence type="ECO:0000256" key="2">
    <source>
        <dbReference type="ARBA" id="ARBA00022763"/>
    </source>
</evidence>
<dbReference type="InterPro" id="IPR050116">
    <property type="entry name" value="DNA_polymerase-Y"/>
</dbReference>
<dbReference type="PROSITE" id="PS50173">
    <property type="entry name" value="UMUC"/>
    <property type="match status" value="1"/>
</dbReference>
<name>A0A7H2BKM2_9MICC</name>
<organism evidence="8 9">
    <name type="scientific">Rothia amarae</name>
    <dbReference type="NCBI Taxonomy" id="169480"/>
    <lineage>
        <taxon>Bacteria</taxon>
        <taxon>Bacillati</taxon>
        <taxon>Actinomycetota</taxon>
        <taxon>Actinomycetes</taxon>
        <taxon>Micrococcales</taxon>
        <taxon>Micrococcaceae</taxon>
        <taxon>Rothia</taxon>
    </lineage>
</organism>
<feature type="domain" description="UmuC" evidence="7">
    <location>
        <begin position="49"/>
        <end position="234"/>
    </location>
</feature>
<dbReference type="PROSITE" id="PS51257">
    <property type="entry name" value="PROKAR_LIPOPROTEIN"/>
    <property type="match status" value="1"/>
</dbReference>
<dbReference type="Pfam" id="PF00817">
    <property type="entry name" value="IMS"/>
    <property type="match status" value="1"/>
</dbReference>
<dbReference type="Gene3D" id="1.10.150.20">
    <property type="entry name" value="5' to 3' exonuclease, C-terminal subdomain"/>
    <property type="match status" value="1"/>
</dbReference>
<comment type="function">
    <text evidence="6">Poorly processive, error-prone DNA polymerase involved in untargeted mutagenesis. Copies undamaged DNA at stalled replication forks, which arise in vivo from mismatched or misaligned primer ends. These misaligned primers can be extended by PolIV. Exhibits no 3'-5' exonuclease (proofreading) activity. May be involved in translesional synthesis, in conjunction with the beta clamp from PolIII.</text>
</comment>
<dbReference type="InterPro" id="IPR043502">
    <property type="entry name" value="DNA/RNA_pol_sf"/>
</dbReference>
<dbReference type="InterPro" id="IPR001126">
    <property type="entry name" value="UmuC"/>
</dbReference>
<accession>A0A7H2BKM2</accession>
<evidence type="ECO:0000256" key="3">
    <source>
        <dbReference type="ARBA" id="ARBA00023199"/>
    </source>
</evidence>
<evidence type="ECO:0000256" key="4">
    <source>
        <dbReference type="ARBA" id="ARBA00023204"/>
    </source>
</evidence>
<proteinExistence type="inferred from homology"/>
<reference evidence="8 9" key="1">
    <citation type="submission" date="2020-09" db="EMBL/GenBank/DDBJ databases">
        <title>Investigation of environmental microbe.</title>
        <authorList>
            <person name="Ou Y."/>
            <person name="Kang Q."/>
        </authorList>
    </citation>
    <scope>NUCLEOTIDE SEQUENCE [LARGE SCALE GENOMIC DNA]</scope>
    <source>
        <strain evidence="8 9">KJZ-9</strain>
    </source>
</reference>
<keyword evidence="5" id="KW-0742">SOS response</keyword>
<protein>
    <submittedName>
        <fullName evidence="8">Y-family DNA polymerase</fullName>
    </submittedName>
</protein>
<keyword evidence="2" id="KW-0227">DNA damage</keyword>
<dbReference type="InterPro" id="IPR025188">
    <property type="entry name" value="DUF4113"/>
</dbReference>
<dbReference type="InterPro" id="IPR043128">
    <property type="entry name" value="Rev_trsase/Diguanyl_cyclase"/>
</dbReference>
<evidence type="ECO:0000313" key="9">
    <source>
        <dbReference type="Proteomes" id="UP000516421"/>
    </source>
</evidence>
<dbReference type="Pfam" id="PF13438">
    <property type="entry name" value="DUF4113"/>
    <property type="match status" value="1"/>
</dbReference>
<dbReference type="InterPro" id="IPR017961">
    <property type="entry name" value="DNA_pol_Y-fam_little_finger"/>
</dbReference>
<dbReference type="GO" id="GO:0003887">
    <property type="term" value="F:DNA-directed DNA polymerase activity"/>
    <property type="evidence" value="ECO:0007669"/>
    <property type="project" value="TreeGrafter"/>
</dbReference>
<dbReference type="PANTHER" id="PTHR11076:SF34">
    <property type="entry name" value="PROTEIN UMUC"/>
    <property type="match status" value="1"/>
</dbReference>
<dbReference type="GO" id="GO:0042276">
    <property type="term" value="P:error-prone translesion synthesis"/>
    <property type="evidence" value="ECO:0007669"/>
    <property type="project" value="TreeGrafter"/>
</dbReference>
<dbReference type="KEGG" id="rama:IDM48_01895"/>
<dbReference type="GO" id="GO:0006281">
    <property type="term" value="P:DNA repair"/>
    <property type="evidence" value="ECO:0007669"/>
    <property type="project" value="UniProtKB-KW"/>
</dbReference>
<comment type="similarity">
    <text evidence="1">Belongs to the DNA polymerase type-Y family.</text>
</comment>
<dbReference type="EMBL" id="CP061538">
    <property type="protein sequence ID" value="QNV40218.1"/>
    <property type="molecule type" value="Genomic_DNA"/>
</dbReference>
<evidence type="ECO:0000259" key="7">
    <source>
        <dbReference type="PROSITE" id="PS50173"/>
    </source>
</evidence>
<dbReference type="Gene3D" id="3.40.1170.60">
    <property type="match status" value="1"/>
</dbReference>